<keyword evidence="5" id="KW-0521">NADP</keyword>
<evidence type="ECO:0000256" key="13">
    <source>
        <dbReference type="ARBA" id="ARBA00042123"/>
    </source>
</evidence>
<keyword evidence="6" id="KW-0809">Transit peptide</keyword>
<dbReference type="Proteomes" id="UP001142055">
    <property type="component" value="Chromosome 1"/>
</dbReference>
<reference evidence="16" key="1">
    <citation type="submission" date="2022-12" db="EMBL/GenBank/DDBJ databases">
        <title>Genome assemblies of Blomia tropicalis.</title>
        <authorList>
            <person name="Cui Y."/>
        </authorList>
    </citation>
    <scope>NUCLEOTIDE SEQUENCE</scope>
    <source>
        <tissue evidence="16">Adult mites</tissue>
    </source>
</reference>
<evidence type="ECO:0000256" key="7">
    <source>
        <dbReference type="ARBA" id="ARBA00023002"/>
    </source>
</evidence>
<comment type="similarity">
    <text evidence="2">Belongs to the zinc-containing alcohol dehydrogenase family. Quinone oxidoreductase subfamily.</text>
</comment>
<dbReference type="Gene3D" id="3.90.180.10">
    <property type="entry name" value="Medium-chain alcohol dehydrogenases, catalytic domain"/>
    <property type="match status" value="1"/>
</dbReference>
<dbReference type="OrthoDB" id="7482721at2759"/>
<dbReference type="InterPro" id="IPR011032">
    <property type="entry name" value="GroES-like_sf"/>
</dbReference>
<name>A0A9Q0MF34_BLOTA</name>
<keyword evidence="3" id="KW-0444">Lipid biosynthesis</keyword>
<dbReference type="InterPro" id="IPR036291">
    <property type="entry name" value="NAD(P)-bd_dom_sf"/>
</dbReference>
<dbReference type="GO" id="GO:0006633">
    <property type="term" value="P:fatty acid biosynthetic process"/>
    <property type="evidence" value="ECO:0007669"/>
    <property type="project" value="UniProtKB-KW"/>
</dbReference>
<comment type="subcellular location">
    <subcellularLocation>
        <location evidence="1">Mitochondrion</location>
    </subcellularLocation>
</comment>
<dbReference type="InterPro" id="IPR013149">
    <property type="entry name" value="ADH-like_C"/>
</dbReference>
<dbReference type="AlphaFoldDB" id="A0A9Q0MF34"/>
<keyword evidence="17" id="KW-1185">Reference proteome</keyword>
<dbReference type="InterPro" id="IPR013154">
    <property type="entry name" value="ADH-like_N"/>
</dbReference>
<gene>
    <name evidence="16" type="ORF">RDWZM_003184</name>
</gene>
<keyword evidence="9" id="KW-0496">Mitochondrion</keyword>
<comment type="caution">
    <text evidence="16">The sequence shown here is derived from an EMBL/GenBank/DDBJ whole genome shotgun (WGS) entry which is preliminary data.</text>
</comment>
<dbReference type="CDD" id="cd08290">
    <property type="entry name" value="ETR"/>
    <property type="match status" value="1"/>
</dbReference>
<dbReference type="Pfam" id="PF00107">
    <property type="entry name" value="ADH_zinc_N"/>
    <property type="match status" value="1"/>
</dbReference>
<keyword evidence="8" id="KW-0443">Lipid metabolism</keyword>
<comment type="catalytic activity">
    <reaction evidence="14">
        <text>a 2,3-saturated acyl-[ACP] + NADP(+) = a (2E)-enoyl-[ACP] + NADPH + H(+)</text>
        <dbReference type="Rhea" id="RHEA:22564"/>
        <dbReference type="Rhea" id="RHEA-COMP:9925"/>
        <dbReference type="Rhea" id="RHEA-COMP:9926"/>
        <dbReference type="ChEBI" id="CHEBI:15378"/>
        <dbReference type="ChEBI" id="CHEBI:57783"/>
        <dbReference type="ChEBI" id="CHEBI:58349"/>
        <dbReference type="ChEBI" id="CHEBI:78784"/>
        <dbReference type="ChEBI" id="CHEBI:78785"/>
        <dbReference type="EC" id="1.3.1.104"/>
    </reaction>
</comment>
<dbReference type="GO" id="GO:0005739">
    <property type="term" value="C:mitochondrion"/>
    <property type="evidence" value="ECO:0007669"/>
    <property type="project" value="UniProtKB-SubCell"/>
</dbReference>
<dbReference type="OMA" id="YGYTQSK"/>
<keyword evidence="4" id="KW-0276">Fatty acid metabolism</keyword>
<dbReference type="InterPro" id="IPR051034">
    <property type="entry name" value="Mito_Enoyl-ACP_Reductase"/>
</dbReference>
<keyword evidence="7" id="KW-0560">Oxidoreductase</keyword>
<evidence type="ECO:0000256" key="9">
    <source>
        <dbReference type="ARBA" id="ARBA00023128"/>
    </source>
</evidence>
<evidence type="ECO:0000256" key="8">
    <source>
        <dbReference type="ARBA" id="ARBA00023098"/>
    </source>
</evidence>
<dbReference type="SUPFAM" id="SSF50129">
    <property type="entry name" value="GroES-like"/>
    <property type="match status" value="1"/>
</dbReference>
<dbReference type="SUPFAM" id="SSF51735">
    <property type="entry name" value="NAD(P)-binding Rossmann-fold domains"/>
    <property type="match status" value="1"/>
</dbReference>
<organism evidence="16 17">
    <name type="scientific">Blomia tropicalis</name>
    <name type="common">Mite</name>
    <dbReference type="NCBI Taxonomy" id="40697"/>
    <lineage>
        <taxon>Eukaryota</taxon>
        <taxon>Metazoa</taxon>
        <taxon>Ecdysozoa</taxon>
        <taxon>Arthropoda</taxon>
        <taxon>Chelicerata</taxon>
        <taxon>Arachnida</taxon>
        <taxon>Acari</taxon>
        <taxon>Acariformes</taxon>
        <taxon>Sarcoptiformes</taxon>
        <taxon>Astigmata</taxon>
        <taxon>Glycyphagoidea</taxon>
        <taxon>Echimyopodidae</taxon>
        <taxon>Blomia</taxon>
    </lineage>
</organism>
<evidence type="ECO:0000256" key="4">
    <source>
        <dbReference type="ARBA" id="ARBA00022832"/>
    </source>
</evidence>
<dbReference type="FunFam" id="3.40.50.720:FF:000112">
    <property type="entry name" value="Enoyl-[acyl-carrier-protein] reductase 1, mitochondrial"/>
    <property type="match status" value="1"/>
</dbReference>
<dbReference type="InterPro" id="IPR020843">
    <property type="entry name" value="ER"/>
</dbReference>
<proteinExistence type="inferred from homology"/>
<accession>A0A9Q0MF34</accession>
<feature type="domain" description="Enoyl reductase (ER)" evidence="15">
    <location>
        <begin position="39"/>
        <end position="362"/>
    </location>
</feature>
<keyword evidence="10" id="KW-0275">Fatty acid biosynthesis</keyword>
<dbReference type="PANTHER" id="PTHR43981:SF2">
    <property type="entry name" value="ENOYL-[ACYL-CARRIER-PROTEIN] REDUCTASE, MITOCHONDRIAL"/>
    <property type="match status" value="1"/>
</dbReference>
<evidence type="ECO:0000256" key="14">
    <source>
        <dbReference type="ARBA" id="ARBA00048843"/>
    </source>
</evidence>
<dbReference type="EMBL" id="JAPWDV010000001">
    <property type="protein sequence ID" value="KAJ6224639.1"/>
    <property type="molecule type" value="Genomic_DNA"/>
</dbReference>
<evidence type="ECO:0000256" key="5">
    <source>
        <dbReference type="ARBA" id="ARBA00022857"/>
    </source>
</evidence>
<dbReference type="SMART" id="SM00829">
    <property type="entry name" value="PKS_ER"/>
    <property type="match status" value="1"/>
</dbReference>
<dbReference type="PANTHER" id="PTHR43981">
    <property type="entry name" value="ENOYL-[ACYL-CARRIER-PROTEIN] REDUCTASE, MITOCHONDRIAL"/>
    <property type="match status" value="1"/>
</dbReference>
<evidence type="ECO:0000313" key="17">
    <source>
        <dbReference type="Proteomes" id="UP001142055"/>
    </source>
</evidence>
<evidence type="ECO:0000256" key="2">
    <source>
        <dbReference type="ARBA" id="ARBA00010371"/>
    </source>
</evidence>
<dbReference type="EC" id="1.3.1.104" evidence="11"/>
<evidence type="ECO:0000313" key="16">
    <source>
        <dbReference type="EMBL" id="KAJ6224639.1"/>
    </source>
</evidence>
<evidence type="ECO:0000256" key="3">
    <source>
        <dbReference type="ARBA" id="ARBA00022516"/>
    </source>
</evidence>
<protein>
    <recommendedName>
        <fullName evidence="12">Enoyl-[acyl-carrier-protein] reductase, mitochondrial</fullName>
        <ecNumber evidence="11">1.3.1.104</ecNumber>
    </recommendedName>
    <alternativeName>
        <fullName evidence="13">2-enoyl thioester reductase</fullName>
    </alternativeName>
</protein>
<evidence type="ECO:0000256" key="10">
    <source>
        <dbReference type="ARBA" id="ARBA00023160"/>
    </source>
</evidence>
<sequence length="365" mass="41313">MSFSKGFRCLGYFRNLHYRQGVVNHRFNSSYALAYEVFGEPTEVLKKVPIQTERHVKGNHVMIKYLASPINPADINTIQGVYPVKPTSFPVIGGNEGVAEVIQVGPNVKNIKLGDKVIPSGSTTGTWTTHRVLTEKDLIVLDKNIDTMFAAQIAVNPCTAYRMMQDFVKLKEGDSIIQNGGNSAVGIYVIQLAKFWNIRSINVIRDRPDLEQTKEYLKSLGADYVLTEEEIRKRELMDKIFSDISKPKLALNCVGGQCATDCVRHLDDDGTMVTYGGMSKKPVVIPTGSFIFKNHKYVGYWQTRWNMMNFNSSQRHKMLEELTELSANKKLITPKVIQVSLDEYKEAIENMQKGFSNAKYVFKFD</sequence>
<dbReference type="Gene3D" id="3.40.50.720">
    <property type="entry name" value="NAD(P)-binding Rossmann-like Domain"/>
    <property type="match status" value="1"/>
</dbReference>
<evidence type="ECO:0000256" key="6">
    <source>
        <dbReference type="ARBA" id="ARBA00022946"/>
    </source>
</evidence>
<dbReference type="Pfam" id="PF08240">
    <property type="entry name" value="ADH_N"/>
    <property type="match status" value="1"/>
</dbReference>
<dbReference type="GO" id="GO:0141148">
    <property type="term" value="F:enoyl-[acyl-carrier-protein] reductase (NADPH) activity"/>
    <property type="evidence" value="ECO:0007669"/>
    <property type="project" value="UniProtKB-EC"/>
</dbReference>
<evidence type="ECO:0000256" key="11">
    <source>
        <dbReference type="ARBA" id="ARBA00038963"/>
    </source>
</evidence>
<evidence type="ECO:0000259" key="15">
    <source>
        <dbReference type="SMART" id="SM00829"/>
    </source>
</evidence>
<evidence type="ECO:0000256" key="1">
    <source>
        <dbReference type="ARBA" id="ARBA00004173"/>
    </source>
</evidence>
<evidence type="ECO:0000256" key="12">
    <source>
        <dbReference type="ARBA" id="ARBA00041058"/>
    </source>
</evidence>